<reference evidence="1 2" key="1">
    <citation type="submission" date="2009-02" db="EMBL/GenBank/DDBJ databases">
        <title>Draft genome sequence of Bifidobacterium pseudocatenulatum (DSM 20438).</title>
        <authorList>
            <person name="Sudarsanam P."/>
            <person name="Ley R."/>
            <person name="Guruge J."/>
            <person name="Turnbaugh P.J."/>
            <person name="Mahowald M."/>
            <person name="Liep D."/>
            <person name="Gordon J."/>
        </authorList>
    </citation>
    <scope>NUCLEOTIDE SEQUENCE [LARGE SCALE GENOMIC DNA]</scope>
    <source>
        <strain evidence="1 2">DSM 20438</strain>
    </source>
</reference>
<dbReference type="EMBL" id="ABXX02000005">
    <property type="protein sequence ID" value="EEG70207.1"/>
    <property type="molecule type" value="Genomic_DNA"/>
</dbReference>
<proteinExistence type="predicted"/>
<gene>
    <name evidence="1" type="ORF">BIFPSEUDO_04245</name>
</gene>
<evidence type="ECO:0000313" key="1">
    <source>
        <dbReference type="EMBL" id="EEG70207.1"/>
    </source>
</evidence>
<comment type="caution">
    <text evidence="1">The sequence shown here is derived from an EMBL/GenBank/DDBJ whole genome shotgun (WGS) entry which is preliminary data.</text>
</comment>
<organism evidence="1 2">
    <name type="scientific">Bifidobacterium pseudocatenulatum DSM 20438 = JCM 1200 = LMG 10505</name>
    <dbReference type="NCBI Taxonomy" id="547043"/>
    <lineage>
        <taxon>Bacteria</taxon>
        <taxon>Bacillati</taxon>
        <taxon>Actinomycetota</taxon>
        <taxon>Actinomycetes</taxon>
        <taxon>Bifidobacteriales</taxon>
        <taxon>Bifidobacteriaceae</taxon>
        <taxon>Bifidobacterium</taxon>
    </lineage>
</organism>
<dbReference type="AlphaFoldDB" id="C0BV04"/>
<accession>C0BV04</accession>
<dbReference type="Proteomes" id="UP000003875">
    <property type="component" value="Unassembled WGS sequence"/>
</dbReference>
<reference evidence="1 2" key="2">
    <citation type="submission" date="2009-02" db="EMBL/GenBank/DDBJ databases">
        <authorList>
            <person name="Fulton L."/>
            <person name="Clifton S."/>
            <person name="Fulton B."/>
            <person name="Xu J."/>
            <person name="Minx P."/>
            <person name="Pepin K.H."/>
            <person name="Johnson M."/>
            <person name="Bhonagiri V."/>
            <person name="Nash W.E."/>
            <person name="Mardis E.R."/>
            <person name="Wilson R.K."/>
        </authorList>
    </citation>
    <scope>NUCLEOTIDE SEQUENCE [LARGE SCALE GENOMIC DNA]</scope>
    <source>
        <strain evidence="1 2">DSM 20438</strain>
    </source>
</reference>
<protein>
    <submittedName>
        <fullName evidence="1">Uncharacterized protein</fullName>
    </submittedName>
</protein>
<evidence type="ECO:0000313" key="2">
    <source>
        <dbReference type="Proteomes" id="UP000003875"/>
    </source>
</evidence>
<sequence length="58" mass="6496">MILVSLFAACAAIAGFRNAGISRKSADDLPVVRLRLRDTSNLYSRHFLFRIVSVNSER</sequence>
<name>C0BV04_BIFPS</name>